<organism evidence="2 3">
    <name type="scientific">Sphingomonas hengshuiensis</name>
    <dbReference type="NCBI Taxonomy" id="1609977"/>
    <lineage>
        <taxon>Bacteria</taxon>
        <taxon>Pseudomonadati</taxon>
        <taxon>Pseudomonadota</taxon>
        <taxon>Alphaproteobacteria</taxon>
        <taxon>Sphingomonadales</taxon>
        <taxon>Sphingomonadaceae</taxon>
        <taxon>Sphingomonas</taxon>
    </lineage>
</organism>
<name>A0A2W4Z779_9SPHN</name>
<dbReference type="PANTHER" id="PTHR33490">
    <property type="entry name" value="BLR5614 PROTEIN-RELATED"/>
    <property type="match status" value="1"/>
</dbReference>
<dbReference type="InterPro" id="IPR013589">
    <property type="entry name" value="Bac_transglu_N"/>
</dbReference>
<gene>
    <name evidence="2" type="ORF">DI632_11610</name>
</gene>
<comment type="caution">
    <text evidence="2">The sequence shown here is derived from an EMBL/GenBank/DDBJ whole genome shotgun (WGS) entry which is preliminary data.</text>
</comment>
<dbReference type="InterPro" id="IPR002931">
    <property type="entry name" value="Transglutaminase-like"/>
</dbReference>
<dbReference type="SMART" id="SM00460">
    <property type="entry name" value="TGc"/>
    <property type="match status" value="1"/>
</dbReference>
<dbReference type="Proteomes" id="UP000248614">
    <property type="component" value="Unassembled WGS sequence"/>
</dbReference>
<evidence type="ECO:0000313" key="3">
    <source>
        <dbReference type="Proteomes" id="UP000248614"/>
    </source>
</evidence>
<dbReference type="SUPFAM" id="SSF54001">
    <property type="entry name" value="Cysteine proteinases"/>
    <property type="match status" value="1"/>
</dbReference>
<accession>A0A2W4Z779</accession>
<dbReference type="Gene3D" id="3.10.620.30">
    <property type="match status" value="1"/>
</dbReference>
<evidence type="ECO:0000259" key="1">
    <source>
        <dbReference type="SMART" id="SM00460"/>
    </source>
</evidence>
<reference evidence="2 3" key="1">
    <citation type="submission" date="2017-08" db="EMBL/GenBank/DDBJ databases">
        <title>Infants hospitalized years apart are colonized by the same room-sourced microbial strains.</title>
        <authorList>
            <person name="Brooks B."/>
            <person name="Olm M.R."/>
            <person name="Firek B.A."/>
            <person name="Baker R."/>
            <person name="Thomas B.C."/>
            <person name="Morowitz M.J."/>
            <person name="Banfield J.F."/>
        </authorList>
    </citation>
    <scope>NUCLEOTIDE SEQUENCE [LARGE SCALE GENOMIC DNA]</scope>
    <source>
        <strain evidence="2">S2_018_000_R3_110</strain>
    </source>
</reference>
<dbReference type="Pfam" id="PF08379">
    <property type="entry name" value="Bact_transglu_N"/>
    <property type="match status" value="1"/>
</dbReference>
<dbReference type="AlphaFoldDB" id="A0A2W4Z779"/>
<feature type="domain" description="Transglutaminase-like" evidence="1">
    <location>
        <begin position="154"/>
        <end position="217"/>
    </location>
</feature>
<protein>
    <submittedName>
        <fullName evidence="2">Transglutaminase family protein</fullName>
    </submittedName>
</protein>
<proteinExistence type="predicted"/>
<sequence length="265" mass="28331">MRLSVHHETRYRFTEPQARIVQLLRLFPGDTSHQTVVNWRIDVDCDARLRDSIDGYGNVTRMLYAEGPVETLLLTVSGEALLTEDHGPIGGTDEPFPPELFRRVTALTRADDAIDALGQGADLSAMTALAAAIHARWPLDRRPAPAIRPAAEAAMADRLSPRDMAQIFVAAARARGVPARYVSGYSLSGDDERRAAAPHAWAEAHVAGGWYAFDPAIGGRSGLDHVRVAVALDAAGAAPIAGVRMGPGDEALDVDVDVRVEGGAD</sequence>
<dbReference type="EMBL" id="QFNF01000031">
    <property type="protein sequence ID" value="PZO75669.1"/>
    <property type="molecule type" value="Genomic_DNA"/>
</dbReference>
<evidence type="ECO:0000313" key="2">
    <source>
        <dbReference type="EMBL" id="PZO75669.1"/>
    </source>
</evidence>
<dbReference type="InterPro" id="IPR038765">
    <property type="entry name" value="Papain-like_cys_pep_sf"/>
</dbReference>
<dbReference type="PANTHER" id="PTHR33490:SF6">
    <property type="entry name" value="SLL1049 PROTEIN"/>
    <property type="match status" value="1"/>
</dbReference>
<dbReference type="Pfam" id="PF01841">
    <property type="entry name" value="Transglut_core"/>
    <property type="match status" value="1"/>
</dbReference>